<keyword evidence="2" id="KW-0614">Plasmid</keyword>
<dbReference type="AlphaFoldDB" id="A0A515HIY8"/>
<geneLocation type="plasmid" evidence="2">
    <name>pTL50</name>
</geneLocation>
<evidence type="ECO:0000313" key="2">
    <source>
        <dbReference type="EMBL" id="QDL89369.1"/>
    </source>
</evidence>
<name>A0A515HIY8_9ZZZZ</name>
<dbReference type="InterPro" id="IPR035225">
    <property type="entry name" value="DUF5338"/>
</dbReference>
<feature type="region of interest" description="Disordered" evidence="1">
    <location>
        <begin position="76"/>
        <end position="130"/>
    </location>
</feature>
<protein>
    <submittedName>
        <fullName evidence="2">Conjugal transfer protein TraK</fullName>
    </submittedName>
</protein>
<dbReference type="EMBL" id="MH392238">
    <property type="protein sequence ID" value="QDL89369.1"/>
    <property type="molecule type" value="Genomic_DNA"/>
</dbReference>
<accession>A0A515HIY8</accession>
<dbReference type="Pfam" id="PF17273">
    <property type="entry name" value="DUF5338"/>
    <property type="match status" value="1"/>
</dbReference>
<feature type="compositionally biased region" description="Basic and acidic residues" evidence="1">
    <location>
        <begin position="1"/>
        <end position="10"/>
    </location>
</feature>
<sequence>MAKSLSERIAQRVSAKQPSRTGKNRASFLAVRDDVRKALDDGWPVKVIWDTLRDEGKIEFGYDAFIGYVNRLIRNVESPPPAKPPADQGKAEQPAPKAKAKPDAPQEPRSEAPPIGGFKYNQKPNKEDLL</sequence>
<feature type="region of interest" description="Disordered" evidence="1">
    <location>
        <begin position="1"/>
        <end position="25"/>
    </location>
</feature>
<feature type="compositionally biased region" description="Basic and acidic residues" evidence="1">
    <location>
        <begin position="100"/>
        <end position="110"/>
    </location>
</feature>
<organism evidence="2">
    <name type="scientific">Sym plasmid</name>
    <dbReference type="NCBI Taxonomy" id="28430"/>
    <lineage>
        <taxon>other sequences</taxon>
        <taxon>plasmids</taxon>
    </lineage>
</organism>
<proteinExistence type="predicted"/>
<reference evidence="2" key="1">
    <citation type="submission" date="2018-05" db="EMBL/GenBank/DDBJ databases">
        <title>Plant species dependent abundance and diversity of IncP-1 plasmids in the rhizosphere - sequence analysis provides new insights into the role as efficient and dynamic means for rapid bacterial adaptation.</title>
        <authorList>
            <person name="Nour E."/>
            <person name="Shintani M."/>
            <person name="Elsayed T."/>
            <person name="Blau K."/>
            <person name="Jechalke S."/>
            <person name="Sproeer C."/>
            <person name="Bunk B."/>
            <person name="Overmann J."/>
            <person name="Smalla K."/>
        </authorList>
    </citation>
    <scope>NUCLEOTIDE SEQUENCE</scope>
    <source>
        <plasmid evidence="2">pTL50</plasmid>
    </source>
</reference>
<gene>
    <name evidence="2" type="ORF">pTL50_00017</name>
</gene>
<evidence type="ECO:0000256" key="1">
    <source>
        <dbReference type="SAM" id="MobiDB-lite"/>
    </source>
</evidence>